<name>R7TUW8_CAPTE</name>
<dbReference type="AlphaFoldDB" id="R7TUW8"/>
<proteinExistence type="predicted"/>
<dbReference type="EMBL" id="KB308559">
    <property type="protein sequence ID" value="ELT97509.1"/>
    <property type="molecule type" value="Genomic_DNA"/>
</dbReference>
<reference evidence="2 4" key="2">
    <citation type="journal article" date="2013" name="Nature">
        <title>Insights into bilaterian evolution from three spiralian genomes.</title>
        <authorList>
            <person name="Simakov O."/>
            <person name="Marletaz F."/>
            <person name="Cho S.J."/>
            <person name="Edsinger-Gonzales E."/>
            <person name="Havlak P."/>
            <person name="Hellsten U."/>
            <person name="Kuo D.H."/>
            <person name="Larsson T."/>
            <person name="Lv J."/>
            <person name="Arendt D."/>
            <person name="Savage R."/>
            <person name="Osoegawa K."/>
            <person name="de Jong P."/>
            <person name="Grimwood J."/>
            <person name="Chapman J.A."/>
            <person name="Shapiro H."/>
            <person name="Aerts A."/>
            <person name="Otillar R.P."/>
            <person name="Terry A.Y."/>
            <person name="Boore J.L."/>
            <person name="Grigoriev I.V."/>
            <person name="Lindberg D.R."/>
            <person name="Seaver E.C."/>
            <person name="Weisblat D.A."/>
            <person name="Putnam N.H."/>
            <person name="Rokhsar D.S."/>
        </authorList>
    </citation>
    <scope>NUCLEOTIDE SEQUENCE</scope>
    <source>
        <strain evidence="2 4">I ESC-2004</strain>
    </source>
</reference>
<keyword evidence="1" id="KW-0175">Coiled coil</keyword>
<protein>
    <submittedName>
        <fullName evidence="2 3">Uncharacterized protein</fullName>
    </submittedName>
</protein>
<dbReference type="PANTHER" id="PTHR35706">
    <property type="entry name" value="F14O23.11 PROTEIN"/>
    <property type="match status" value="1"/>
</dbReference>
<reference evidence="3" key="3">
    <citation type="submission" date="2015-06" db="UniProtKB">
        <authorList>
            <consortium name="EnsemblMetazoa"/>
        </authorList>
    </citation>
    <scope>IDENTIFICATION</scope>
</reference>
<evidence type="ECO:0000313" key="2">
    <source>
        <dbReference type="EMBL" id="ELT97509.1"/>
    </source>
</evidence>
<sequence length="135" mass="15223">MACMRAVIRSRALFARNLISRSFGQPLRVTVSTPSCSQMFCSQAFVSATQLKKRIDSLTDQFREARELISDARESEGTVYYSDDMQEAEDSVTETLSQFQSLLDELSEDQRTEVQRSIGLKMQELKAQLALIAEG</sequence>
<gene>
    <name evidence="2" type="ORF">CAPTEDRAFT_221466</name>
</gene>
<dbReference type="PANTHER" id="PTHR35706:SF1">
    <property type="entry name" value="EMBRYOGENESIS-LIKE PROTEIN"/>
    <property type="match status" value="1"/>
</dbReference>
<reference evidence="4" key="1">
    <citation type="submission" date="2012-12" db="EMBL/GenBank/DDBJ databases">
        <authorList>
            <person name="Hellsten U."/>
            <person name="Grimwood J."/>
            <person name="Chapman J.A."/>
            <person name="Shapiro H."/>
            <person name="Aerts A."/>
            <person name="Otillar R.P."/>
            <person name="Terry A.Y."/>
            <person name="Boore J.L."/>
            <person name="Simakov O."/>
            <person name="Marletaz F."/>
            <person name="Cho S.-J."/>
            <person name="Edsinger-Gonzales E."/>
            <person name="Havlak P."/>
            <person name="Kuo D.-H."/>
            <person name="Larsson T."/>
            <person name="Lv J."/>
            <person name="Arendt D."/>
            <person name="Savage R."/>
            <person name="Osoegawa K."/>
            <person name="de Jong P."/>
            <person name="Lindberg D.R."/>
            <person name="Seaver E.C."/>
            <person name="Weisblat D.A."/>
            <person name="Putnam N.H."/>
            <person name="Grigoriev I.V."/>
            <person name="Rokhsar D.S."/>
        </authorList>
    </citation>
    <scope>NUCLEOTIDE SEQUENCE</scope>
    <source>
        <strain evidence="4">I ESC-2004</strain>
    </source>
</reference>
<dbReference type="Proteomes" id="UP000014760">
    <property type="component" value="Unassembled WGS sequence"/>
</dbReference>
<accession>R7TUW8</accession>
<evidence type="ECO:0000313" key="3">
    <source>
        <dbReference type="EnsemblMetazoa" id="CapteP221466"/>
    </source>
</evidence>
<feature type="coiled-coil region" evidence="1">
    <location>
        <begin position="48"/>
        <end position="105"/>
    </location>
</feature>
<dbReference type="OrthoDB" id="273230at2759"/>
<dbReference type="HOGENOM" id="CLU_1887708_0_0_1"/>
<evidence type="ECO:0000256" key="1">
    <source>
        <dbReference type="SAM" id="Coils"/>
    </source>
</evidence>
<dbReference type="EnsemblMetazoa" id="CapteT221466">
    <property type="protein sequence ID" value="CapteP221466"/>
    <property type="gene ID" value="CapteG221466"/>
</dbReference>
<keyword evidence="4" id="KW-1185">Reference proteome</keyword>
<dbReference type="InterPro" id="IPR053325">
    <property type="entry name" value="H3-Acetyl_Activator"/>
</dbReference>
<organism evidence="2">
    <name type="scientific">Capitella teleta</name>
    <name type="common">Polychaete worm</name>
    <dbReference type="NCBI Taxonomy" id="283909"/>
    <lineage>
        <taxon>Eukaryota</taxon>
        <taxon>Metazoa</taxon>
        <taxon>Spiralia</taxon>
        <taxon>Lophotrochozoa</taxon>
        <taxon>Annelida</taxon>
        <taxon>Polychaeta</taxon>
        <taxon>Sedentaria</taxon>
        <taxon>Scolecida</taxon>
        <taxon>Capitellidae</taxon>
        <taxon>Capitella</taxon>
    </lineage>
</organism>
<dbReference type="EMBL" id="AMQN01002187">
    <property type="status" value="NOT_ANNOTATED_CDS"/>
    <property type="molecule type" value="Genomic_DNA"/>
</dbReference>
<dbReference type="OMA" id="NESICGH"/>
<evidence type="ECO:0000313" key="4">
    <source>
        <dbReference type="Proteomes" id="UP000014760"/>
    </source>
</evidence>